<organism evidence="3 4">
    <name type="scientific">Duganella callida</name>
    <dbReference type="NCBI Taxonomy" id="2561932"/>
    <lineage>
        <taxon>Bacteria</taxon>
        <taxon>Pseudomonadati</taxon>
        <taxon>Pseudomonadota</taxon>
        <taxon>Betaproteobacteria</taxon>
        <taxon>Burkholderiales</taxon>
        <taxon>Oxalobacteraceae</taxon>
        <taxon>Telluria group</taxon>
        <taxon>Duganella</taxon>
    </lineage>
</organism>
<dbReference type="Pfam" id="PF15631">
    <property type="entry name" value="Imm-NTF2-2"/>
    <property type="match status" value="1"/>
</dbReference>
<sequence length="108" mass="11849">MLYLRKFMLMTLFVVWAASALAQRSEPHNYKPEVGYVPDAATAIRIAVAVWGPIYGEKIIAAEAPFRAVLKDNVWTVEGFLPKGHVGGVAIAEISKKDATILRISHGK</sequence>
<proteinExistence type="predicted"/>
<dbReference type="OrthoDB" id="679072at2"/>
<name>A0A4Y9SBX7_9BURK</name>
<reference evidence="3 4" key="1">
    <citation type="submission" date="2019-03" db="EMBL/GenBank/DDBJ databases">
        <title>Draft Genome Sequence of Duganella callidus sp. nov., a Novel Duganella Species Isolated from Cultivated Soil.</title>
        <authorList>
            <person name="Raths R."/>
            <person name="Peta V."/>
            <person name="Bucking H."/>
        </authorList>
    </citation>
    <scope>NUCLEOTIDE SEQUENCE [LARGE SCALE GENOMIC DNA]</scope>
    <source>
        <strain evidence="3 4">DN04</strain>
    </source>
</reference>
<evidence type="ECO:0000259" key="2">
    <source>
        <dbReference type="Pfam" id="PF15631"/>
    </source>
</evidence>
<accession>A0A4Y9SBX7</accession>
<evidence type="ECO:0000256" key="1">
    <source>
        <dbReference type="SAM" id="SignalP"/>
    </source>
</evidence>
<keyword evidence="4" id="KW-1185">Reference proteome</keyword>
<comment type="caution">
    <text evidence="3">The sequence shown here is derived from an EMBL/GenBank/DDBJ whole genome shotgun (WGS) entry which is preliminary data.</text>
</comment>
<evidence type="ECO:0000313" key="4">
    <source>
        <dbReference type="Proteomes" id="UP000297729"/>
    </source>
</evidence>
<feature type="chain" id="PRO_5021504201" description="NTF2 fold domain-containing protein" evidence="1">
    <location>
        <begin position="23"/>
        <end position="108"/>
    </location>
</feature>
<protein>
    <recommendedName>
        <fullName evidence="2">NTF2 fold domain-containing protein</fullName>
    </recommendedName>
</protein>
<dbReference type="AlphaFoldDB" id="A0A4Y9SBX7"/>
<dbReference type="Proteomes" id="UP000297729">
    <property type="component" value="Unassembled WGS sequence"/>
</dbReference>
<feature type="signal peptide" evidence="1">
    <location>
        <begin position="1"/>
        <end position="22"/>
    </location>
</feature>
<evidence type="ECO:0000313" key="3">
    <source>
        <dbReference type="EMBL" id="TFW17255.1"/>
    </source>
</evidence>
<keyword evidence="1" id="KW-0732">Signal</keyword>
<feature type="domain" description="NTF2 fold" evidence="2">
    <location>
        <begin position="42"/>
        <end position="108"/>
    </location>
</feature>
<dbReference type="EMBL" id="SPVG01000210">
    <property type="protein sequence ID" value="TFW17255.1"/>
    <property type="molecule type" value="Genomic_DNA"/>
</dbReference>
<dbReference type="InterPro" id="IPR028921">
    <property type="entry name" value="NTF2_fold_dom"/>
</dbReference>
<gene>
    <name evidence="3" type="ORF">E4L98_21025</name>
</gene>